<evidence type="ECO:0000313" key="1">
    <source>
        <dbReference type="EMBL" id="XKQ43457.1"/>
    </source>
</evidence>
<accession>A0ACD5FE16</accession>
<geneLocation type="plasmid" evidence="1 2">
    <name>unnamed1</name>
</geneLocation>
<dbReference type="Proteomes" id="UP000076193">
    <property type="component" value="Plasmid unnamed1"/>
</dbReference>
<proteinExistence type="predicted"/>
<reference evidence="1" key="1">
    <citation type="submission" date="2024-10" db="EMBL/GenBank/DDBJ databases">
        <title>Strain of Rhizobium-related bacteria isolated fromm roots of Vavilovia formosa.</title>
        <authorList>
            <person name="Kimeklis A."/>
            <person name="Afonin A."/>
        </authorList>
    </citation>
    <scope>NUCLEOTIDE SEQUENCE</scope>
    <source>
        <strain evidence="1">Vaf12</strain>
    </source>
</reference>
<sequence>MLISVLGIDFGTNVCSLVELDETGVVVLRRALLQISIFVMMAVG</sequence>
<dbReference type="EMBL" id="CP171845">
    <property type="protein sequence ID" value="XKQ43457.1"/>
    <property type="molecule type" value="Genomic_DNA"/>
</dbReference>
<organism evidence="1 2">
    <name type="scientific">Rhizobium leguminosarum</name>
    <dbReference type="NCBI Taxonomy" id="384"/>
    <lineage>
        <taxon>Bacteria</taxon>
        <taxon>Pseudomonadati</taxon>
        <taxon>Pseudomonadota</taxon>
        <taxon>Alphaproteobacteria</taxon>
        <taxon>Hyphomicrobiales</taxon>
        <taxon>Rhizobiaceae</taxon>
        <taxon>Rhizobium/Agrobacterium group</taxon>
        <taxon>Rhizobium</taxon>
    </lineage>
</organism>
<evidence type="ECO:0000313" key="2">
    <source>
        <dbReference type="Proteomes" id="UP000076193"/>
    </source>
</evidence>
<gene>
    <name evidence="1" type="ORF">A4A59_028180</name>
</gene>
<name>A0ACD5FE16_RHILE</name>
<protein>
    <submittedName>
        <fullName evidence="1">Uncharacterized protein</fullName>
    </submittedName>
</protein>
<keyword evidence="1" id="KW-0614">Plasmid</keyword>